<dbReference type="FunFam" id="3.40.50.1580:FF:000004">
    <property type="entry name" value="Purine nucleoside phosphorylase"/>
    <property type="match status" value="1"/>
</dbReference>
<evidence type="ECO:0000259" key="14">
    <source>
        <dbReference type="Pfam" id="PF01048"/>
    </source>
</evidence>
<evidence type="ECO:0000313" key="16">
    <source>
        <dbReference type="Proteomes" id="UP000728185"/>
    </source>
</evidence>
<feature type="binding site" evidence="13">
    <location>
        <position position="142"/>
    </location>
    <ligand>
        <name>phosphate</name>
        <dbReference type="ChEBI" id="CHEBI:43474"/>
    </ligand>
</feature>
<evidence type="ECO:0000256" key="5">
    <source>
        <dbReference type="ARBA" id="ARBA00022676"/>
    </source>
</evidence>
<accession>A0A8E0VKT2</accession>
<dbReference type="NCBIfam" id="TIGR01700">
    <property type="entry name" value="PNPH"/>
    <property type="match status" value="1"/>
</dbReference>
<dbReference type="NCBIfam" id="TIGR01697">
    <property type="entry name" value="PNPH-PUNA-XAPA"/>
    <property type="match status" value="1"/>
</dbReference>
<comment type="catalytic activity">
    <reaction evidence="10">
        <text>guanosine + phosphate = alpha-D-ribose 1-phosphate + guanine</text>
        <dbReference type="Rhea" id="RHEA:13233"/>
        <dbReference type="ChEBI" id="CHEBI:16235"/>
        <dbReference type="ChEBI" id="CHEBI:16750"/>
        <dbReference type="ChEBI" id="CHEBI:43474"/>
        <dbReference type="ChEBI" id="CHEBI:57720"/>
        <dbReference type="EC" id="2.4.2.1"/>
    </reaction>
</comment>
<comment type="catalytic activity">
    <reaction evidence="7">
        <text>inosine + phosphate = alpha-D-ribose 1-phosphate + hypoxanthine</text>
        <dbReference type="Rhea" id="RHEA:27646"/>
        <dbReference type="ChEBI" id="CHEBI:17368"/>
        <dbReference type="ChEBI" id="CHEBI:17596"/>
        <dbReference type="ChEBI" id="CHEBI:43474"/>
        <dbReference type="ChEBI" id="CHEBI:57720"/>
        <dbReference type="EC" id="2.4.2.1"/>
    </reaction>
</comment>
<dbReference type="GO" id="GO:0005737">
    <property type="term" value="C:cytoplasm"/>
    <property type="evidence" value="ECO:0007669"/>
    <property type="project" value="TreeGrafter"/>
</dbReference>
<evidence type="ECO:0000256" key="3">
    <source>
        <dbReference type="ARBA" id="ARBA00011886"/>
    </source>
</evidence>
<dbReference type="Pfam" id="PF01048">
    <property type="entry name" value="PNP_UDP_1"/>
    <property type="match status" value="1"/>
</dbReference>
<dbReference type="AlphaFoldDB" id="A0A8E0VKT2"/>
<dbReference type="CDD" id="cd09009">
    <property type="entry name" value="PNP-EcPNPII_like"/>
    <property type="match status" value="1"/>
</dbReference>
<evidence type="ECO:0000256" key="7">
    <source>
        <dbReference type="ARBA" id="ARBA00023918"/>
    </source>
</evidence>
<evidence type="ECO:0000256" key="6">
    <source>
        <dbReference type="ARBA" id="ARBA00022679"/>
    </source>
</evidence>
<feature type="binding site" evidence="13">
    <location>
        <position position="90"/>
    </location>
    <ligand>
        <name>phosphate</name>
        <dbReference type="ChEBI" id="CHEBI:43474"/>
    </ligand>
</feature>
<evidence type="ECO:0000256" key="4">
    <source>
        <dbReference type="ARBA" id="ARBA00013834"/>
    </source>
</evidence>
<dbReference type="OrthoDB" id="10261782at2759"/>
<sequence length="310" mass="33753">KFSPREQCKQSCSIDKILILPSSFRGSRTTASFESIDKIVKSIRERISLMPTIGVICGSGLGKLADAVQQSIKIPYQEIPGFPQSTVPGHKGNLVFGTIGPKNVMVMQGRFHSYEGYSNEEISIPIRVMKLLGVNTILISNAAGGLNKKLKVGDFLIIKDHISMPGLALHCVLVGPNDDRFGPRFPATSDAYDKQLRSLMLKIANEKGMKDVVHEGVYCFCGGPSYETPAESRMLAMLGADVTGMSTVPEVIVARHCGIRVLAVSLVTNLVLMDVDETSGSKANHEEVLETANKRANTLQDLFTDLITRM</sequence>
<evidence type="ECO:0000256" key="9">
    <source>
        <dbReference type="ARBA" id="ARBA00023950"/>
    </source>
</evidence>
<dbReference type="InterPro" id="IPR035994">
    <property type="entry name" value="Nucleoside_phosphorylase_sf"/>
</dbReference>
<feature type="binding site" evidence="13">
    <location>
        <position position="269"/>
    </location>
    <ligand>
        <name>a purine D-ribonucleoside</name>
        <dbReference type="ChEBI" id="CHEBI:142355"/>
    </ligand>
</feature>
<feature type="binding site" evidence="13">
    <location>
        <begin position="110"/>
        <end position="112"/>
    </location>
    <ligand>
        <name>phosphate</name>
        <dbReference type="ChEBI" id="CHEBI:43474"/>
    </ligand>
</feature>
<dbReference type="NCBIfam" id="NF006054">
    <property type="entry name" value="PRK08202.1"/>
    <property type="match status" value="1"/>
</dbReference>
<comment type="caution">
    <text evidence="15">The sequence shown here is derived from an EMBL/GenBank/DDBJ whole genome shotgun (WGS) entry which is preliminary data.</text>
</comment>
<evidence type="ECO:0000256" key="10">
    <source>
        <dbReference type="ARBA" id="ARBA00023970"/>
    </source>
</evidence>
<dbReference type="EMBL" id="LUCM01001340">
    <property type="protein sequence ID" value="KAA0199067.1"/>
    <property type="molecule type" value="Genomic_DNA"/>
</dbReference>
<evidence type="ECO:0000256" key="11">
    <source>
        <dbReference type="ARBA" id="ARBA00031036"/>
    </source>
</evidence>
<dbReference type="Proteomes" id="UP000728185">
    <property type="component" value="Unassembled WGS sequence"/>
</dbReference>
<feature type="binding site" evidence="13">
    <location>
        <position position="59"/>
    </location>
    <ligand>
        <name>phosphate</name>
        <dbReference type="ChEBI" id="CHEBI:43474"/>
    </ligand>
</feature>
<proteinExistence type="inferred from homology"/>
<evidence type="ECO:0000256" key="2">
    <source>
        <dbReference type="ARBA" id="ARBA00006751"/>
    </source>
</evidence>
<comment type="catalytic activity">
    <reaction evidence="8">
        <text>2'-deoxyguanosine + phosphate = 2-deoxy-alpha-D-ribose 1-phosphate + guanine</text>
        <dbReference type="Rhea" id="RHEA:27738"/>
        <dbReference type="ChEBI" id="CHEBI:16235"/>
        <dbReference type="ChEBI" id="CHEBI:17172"/>
        <dbReference type="ChEBI" id="CHEBI:43474"/>
        <dbReference type="ChEBI" id="CHEBI:57259"/>
        <dbReference type="EC" id="2.4.2.1"/>
    </reaction>
</comment>
<dbReference type="PANTHER" id="PTHR11904">
    <property type="entry name" value="METHYLTHIOADENOSINE/PURINE NUCLEOSIDE PHOSPHORYLASE"/>
    <property type="match status" value="1"/>
</dbReference>
<comment type="similarity">
    <text evidence="2">Belongs to the PNP/MTAP phosphorylase family.</text>
</comment>
<keyword evidence="16" id="KW-1185">Reference proteome</keyword>
<dbReference type="UniPathway" id="UPA00606"/>
<feature type="non-terminal residue" evidence="15">
    <location>
        <position position="1"/>
    </location>
</feature>
<protein>
    <recommendedName>
        <fullName evidence="4">Purine nucleoside phosphorylase</fullName>
        <ecNumber evidence="3">2.4.2.1</ecNumber>
    </recommendedName>
    <alternativeName>
        <fullName evidence="12">Inosine phosphorylase</fullName>
    </alternativeName>
    <alternativeName>
        <fullName evidence="11">Inosine-guanosine phosphorylase</fullName>
    </alternativeName>
</protein>
<dbReference type="PIRSF" id="PIRSF000477">
    <property type="entry name" value="PurNPase"/>
    <property type="match status" value="1"/>
</dbReference>
<dbReference type="InterPro" id="IPR000845">
    <property type="entry name" value="Nucleoside_phosphorylase_d"/>
</dbReference>
<feature type="domain" description="Nucleoside phosphorylase" evidence="14">
    <location>
        <begin position="52"/>
        <end position="307"/>
    </location>
</feature>
<organism evidence="15 16">
    <name type="scientific">Fasciolopsis buskii</name>
    <dbReference type="NCBI Taxonomy" id="27845"/>
    <lineage>
        <taxon>Eukaryota</taxon>
        <taxon>Metazoa</taxon>
        <taxon>Spiralia</taxon>
        <taxon>Lophotrochozoa</taxon>
        <taxon>Platyhelminthes</taxon>
        <taxon>Trematoda</taxon>
        <taxon>Digenea</taxon>
        <taxon>Plagiorchiida</taxon>
        <taxon>Echinostomata</taxon>
        <taxon>Echinostomatoidea</taxon>
        <taxon>Fasciolidae</taxon>
        <taxon>Fasciolopsis</taxon>
    </lineage>
</organism>
<comment type="catalytic activity">
    <reaction evidence="9">
        <text>2'-deoxyinosine + phosphate = 2-deoxy-alpha-D-ribose 1-phosphate + hypoxanthine</text>
        <dbReference type="Rhea" id="RHEA:27750"/>
        <dbReference type="ChEBI" id="CHEBI:17368"/>
        <dbReference type="ChEBI" id="CHEBI:28997"/>
        <dbReference type="ChEBI" id="CHEBI:43474"/>
        <dbReference type="ChEBI" id="CHEBI:57259"/>
        <dbReference type="EC" id="2.4.2.1"/>
    </reaction>
</comment>
<evidence type="ECO:0000256" key="8">
    <source>
        <dbReference type="ARBA" id="ARBA00023929"/>
    </source>
</evidence>
<feature type="binding site" evidence="13">
    <location>
        <position position="227"/>
    </location>
    <ligand>
        <name>a purine D-ribonucleoside</name>
        <dbReference type="ChEBI" id="CHEBI:142355"/>
    </ligand>
</feature>
<dbReference type="Gene3D" id="3.40.50.1580">
    <property type="entry name" value="Nucleoside phosphorylase domain"/>
    <property type="match status" value="1"/>
</dbReference>
<gene>
    <name evidence="15" type="ORF">FBUS_00575</name>
</gene>
<evidence type="ECO:0000313" key="15">
    <source>
        <dbReference type="EMBL" id="KAA0199067.1"/>
    </source>
</evidence>
<dbReference type="InterPro" id="IPR011268">
    <property type="entry name" value="Purine_phosphorylase"/>
</dbReference>
<reference evidence="15" key="1">
    <citation type="submission" date="2019-05" db="EMBL/GenBank/DDBJ databases">
        <title>Annotation for the trematode Fasciolopsis buski.</title>
        <authorList>
            <person name="Choi Y.-J."/>
        </authorList>
    </citation>
    <scope>NUCLEOTIDE SEQUENCE</scope>
    <source>
        <strain evidence="15">HT</strain>
        <tissue evidence="15">Whole worm</tissue>
    </source>
</reference>
<evidence type="ECO:0000256" key="1">
    <source>
        <dbReference type="ARBA" id="ARBA00005058"/>
    </source>
</evidence>
<evidence type="ECO:0000256" key="12">
    <source>
        <dbReference type="ARBA" id="ARBA00033072"/>
    </source>
</evidence>
<dbReference type="SUPFAM" id="SSF53167">
    <property type="entry name" value="Purine and uridine phosphorylases"/>
    <property type="match status" value="1"/>
</dbReference>
<feature type="binding site" evidence="13">
    <location>
        <position position="246"/>
    </location>
    <ligand>
        <name>phosphate</name>
        <dbReference type="ChEBI" id="CHEBI:43474"/>
    </ligand>
</feature>
<dbReference type="InterPro" id="IPR011270">
    <property type="entry name" value="Pur_Nuc_Pase_Ino/Guo-sp"/>
</dbReference>
<dbReference type="PANTHER" id="PTHR11904:SF9">
    <property type="entry name" value="PURINE NUCLEOSIDE PHOSPHORYLASE-RELATED"/>
    <property type="match status" value="1"/>
</dbReference>
<comment type="pathway">
    <text evidence="1">Purine metabolism; purine nucleoside salvage.</text>
</comment>
<dbReference type="EC" id="2.4.2.1" evidence="3"/>
<dbReference type="GO" id="GO:0004731">
    <property type="term" value="F:purine-nucleoside phosphorylase activity"/>
    <property type="evidence" value="ECO:0007669"/>
    <property type="project" value="UniProtKB-EC"/>
</dbReference>
<name>A0A8E0VKT2_9TREM</name>
<evidence type="ECO:0000256" key="13">
    <source>
        <dbReference type="PIRSR" id="PIRSR000477-2"/>
    </source>
</evidence>
<dbReference type="GO" id="GO:0009116">
    <property type="term" value="P:nucleoside metabolic process"/>
    <property type="evidence" value="ECO:0007669"/>
    <property type="project" value="InterPro"/>
</dbReference>
<keyword evidence="6" id="KW-0808">Transferase</keyword>
<keyword evidence="5" id="KW-0328">Glycosyltransferase</keyword>